<gene>
    <name evidence="8" type="ORF">CLEP1334_LOCUS15997</name>
</gene>
<proteinExistence type="predicted"/>
<dbReference type="InterPro" id="IPR011009">
    <property type="entry name" value="Kinase-like_dom_sf"/>
</dbReference>
<organism evidence="8">
    <name type="scientific">Calcidiscus leptoporus</name>
    <dbReference type="NCBI Taxonomy" id="127549"/>
    <lineage>
        <taxon>Eukaryota</taxon>
        <taxon>Haptista</taxon>
        <taxon>Haptophyta</taxon>
        <taxon>Prymnesiophyceae</taxon>
        <taxon>Coccolithales</taxon>
        <taxon>Calcidiscaceae</taxon>
        <taxon>Calcidiscus</taxon>
    </lineage>
</organism>
<dbReference type="PANTHER" id="PTHR24056">
    <property type="entry name" value="CELL DIVISION PROTEIN KINASE"/>
    <property type="match status" value="1"/>
</dbReference>
<evidence type="ECO:0000313" key="8">
    <source>
        <dbReference type="EMBL" id="CAD8540714.1"/>
    </source>
</evidence>
<feature type="domain" description="Protein kinase" evidence="7">
    <location>
        <begin position="219"/>
        <end position="543"/>
    </location>
</feature>
<dbReference type="GO" id="GO:0004674">
    <property type="term" value="F:protein serine/threonine kinase activity"/>
    <property type="evidence" value="ECO:0007669"/>
    <property type="project" value="UniProtKB-KW"/>
</dbReference>
<dbReference type="FunFam" id="1.10.510.10:FF:000624">
    <property type="entry name" value="Mitogen-activated protein kinase"/>
    <property type="match status" value="1"/>
</dbReference>
<dbReference type="GO" id="GO:0007346">
    <property type="term" value="P:regulation of mitotic cell cycle"/>
    <property type="evidence" value="ECO:0007669"/>
    <property type="project" value="TreeGrafter"/>
</dbReference>
<keyword evidence="4" id="KW-0418">Kinase</keyword>
<evidence type="ECO:0000256" key="3">
    <source>
        <dbReference type="ARBA" id="ARBA00022741"/>
    </source>
</evidence>
<reference evidence="8" key="1">
    <citation type="submission" date="2021-01" db="EMBL/GenBank/DDBJ databases">
        <authorList>
            <person name="Corre E."/>
            <person name="Pelletier E."/>
            <person name="Niang G."/>
            <person name="Scheremetjew M."/>
            <person name="Finn R."/>
            <person name="Kale V."/>
            <person name="Holt S."/>
            <person name="Cochrane G."/>
            <person name="Meng A."/>
            <person name="Brown T."/>
            <person name="Cohen L."/>
        </authorList>
    </citation>
    <scope>NUCLEOTIDE SEQUENCE</scope>
    <source>
        <strain evidence="8">RCC1130</strain>
    </source>
</reference>
<evidence type="ECO:0000256" key="6">
    <source>
        <dbReference type="SAM" id="MobiDB-lite"/>
    </source>
</evidence>
<dbReference type="GO" id="GO:0005524">
    <property type="term" value="F:ATP binding"/>
    <property type="evidence" value="ECO:0007669"/>
    <property type="project" value="UniProtKB-KW"/>
</dbReference>
<accession>A0A7S0J4K8</accession>
<dbReference type="AlphaFoldDB" id="A0A7S0J4K8"/>
<sequence>MAPPLPPVPPPPDEPPPPPPPEAEKKPKAGVGMGFKMKSMKGSKLGAKRPRVSGVFTQDGGDEEDEKPPDAPATALPRPGLSSLASHVASINADSLLVGPAAAAAAAAAAGIGFSAAAVAASAAAAAAAAVTASFAPPSASFVPTVASCFAGPSASTVGGWSTRVSSSSVAEGADADAATDSPSVIDYTRGNYTFCKRYNRGTYTRVPECTGLQSIDRYENLGIVGRGAFNKIYKAKNKETGEIVALKAMQLESLQQAGQLASGEGVPMEMMREMSILASIRHPNVVAVREVVLDSAQMFMVMELVDFDLGLLIEHMKQPFSEGQVKCLAMQLLSALAAVHECFTLHRDLKQTNLLLDKNGVLKLCDFGLSRRCSGFGKPCTPDVTSLWYRAPEILLGEKHYGTAVDMWSFGCIFAEWLQHGEPLFQGSGENEQLNVIFKMIGSPSEHSWPAFPSLPAVSSGLFQLQEHHTMSLGGNGELIKMPKNLLRKNFPAVGYTPSAAALAQYKSTALSELGFDLLNSLLTCNPENRISAAKGLYHGWFGEEPLPVPLSRSEIRSLRRNRDEAIKSGAHQQAIQQQKAQANARIATSTAAAIAASIKARMQGLV</sequence>
<dbReference type="Gene3D" id="3.30.200.20">
    <property type="entry name" value="Phosphorylase Kinase, domain 1"/>
    <property type="match status" value="1"/>
</dbReference>
<evidence type="ECO:0000259" key="7">
    <source>
        <dbReference type="PROSITE" id="PS50011"/>
    </source>
</evidence>
<dbReference type="InterPro" id="IPR000719">
    <property type="entry name" value="Prot_kinase_dom"/>
</dbReference>
<dbReference type="SMART" id="SM00220">
    <property type="entry name" value="S_TKc"/>
    <property type="match status" value="1"/>
</dbReference>
<name>A0A7S0J4K8_9EUKA</name>
<keyword evidence="1" id="KW-0723">Serine/threonine-protein kinase</keyword>
<keyword evidence="5" id="KW-0067">ATP-binding</keyword>
<keyword evidence="2" id="KW-0808">Transferase</keyword>
<evidence type="ECO:0000256" key="4">
    <source>
        <dbReference type="ARBA" id="ARBA00022777"/>
    </source>
</evidence>
<protein>
    <recommendedName>
        <fullName evidence="7">Protein kinase domain-containing protein</fullName>
    </recommendedName>
</protein>
<dbReference type="SUPFAM" id="SSF56112">
    <property type="entry name" value="Protein kinase-like (PK-like)"/>
    <property type="match status" value="1"/>
</dbReference>
<dbReference type="Gene3D" id="1.10.510.10">
    <property type="entry name" value="Transferase(Phosphotransferase) domain 1"/>
    <property type="match status" value="1"/>
</dbReference>
<dbReference type="PROSITE" id="PS50011">
    <property type="entry name" value="PROTEIN_KINASE_DOM"/>
    <property type="match status" value="1"/>
</dbReference>
<evidence type="ECO:0000256" key="5">
    <source>
        <dbReference type="ARBA" id="ARBA00022840"/>
    </source>
</evidence>
<feature type="compositionally biased region" description="Pro residues" evidence="6">
    <location>
        <begin position="1"/>
        <end position="21"/>
    </location>
</feature>
<dbReference type="PANTHER" id="PTHR24056:SF578">
    <property type="entry name" value="CYCLIN-DEPENDENT KINASE F-2-RELATED"/>
    <property type="match status" value="1"/>
</dbReference>
<dbReference type="Pfam" id="PF00069">
    <property type="entry name" value="Pkinase"/>
    <property type="match status" value="1"/>
</dbReference>
<dbReference type="EMBL" id="HBER01031805">
    <property type="protein sequence ID" value="CAD8540714.1"/>
    <property type="molecule type" value="Transcribed_RNA"/>
</dbReference>
<dbReference type="GO" id="GO:0005634">
    <property type="term" value="C:nucleus"/>
    <property type="evidence" value="ECO:0007669"/>
    <property type="project" value="TreeGrafter"/>
</dbReference>
<keyword evidence="3" id="KW-0547">Nucleotide-binding</keyword>
<feature type="compositionally biased region" description="Basic residues" evidence="6">
    <location>
        <begin position="38"/>
        <end position="51"/>
    </location>
</feature>
<evidence type="ECO:0000256" key="2">
    <source>
        <dbReference type="ARBA" id="ARBA00022679"/>
    </source>
</evidence>
<evidence type="ECO:0000256" key="1">
    <source>
        <dbReference type="ARBA" id="ARBA00022527"/>
    </source>
</evidence>
<feature type="region of interest" description="Disordered" evidence="6">
    <location>
        <begin position="1"/>
        <end position="79"/>
    </location>
</feature>
<dbReference type="InterPro" id="IPR050108">
    <property type="entry name" value="CDK"/>
</dbReference>